<reference evidence="1 2" key="1">
    <citation type="submission" date="2019-03" db="EMBL/GenBank/DDBJ databases">
        <title>Draft genome sequences of novel Actinobacteria.</title>
        <authorList>
            <person name="Sahin N."/>
            <person name="Ay H."/>
            <person name="Saygin H."/>
        </authorList>
    </citation>
    <scope>NUCLEOTIDE SEQUENCE [LARGE SCALE GENOMIC DNA]</scope>
    <source>
        <strain evidence="1 2">7K502</strain>
    </source>
</reference>
<dbReference type="AlphaFoldDB" id="A0A4R4ZEU9"/>
<protein>
    <submittedName>
        <fullName evidence="1">Uncharacterized protein</fullName>
    </submittedName>
</protein>
<accession>A0A4R4ZEU9</accession>
<gene>
    <name evidence="1" type="ORF">E1288_02615</name>
</gene>
<sequence>MTAIADHARSAVIYVVRADSNTLGAHRRPPDNTVHIGHEAAASWFSACEIALLRGRGCVTCPAMDSGSVLLVARRHVDTCRISSAACRG</sequence>
<dbReference type="EMBL" id="SMKW01000002">
    <property type="protein sequence ID" value="TDD56064.1"/>
    <property type="molecule type" value="Genomic_DNA"/>
</dbReference>
<organism evidence="1 2">
    <name type="scientific">Saccharopolyspora elongata</name>
    <dbReference type="NCBI Taxonomy" id="2530387"/>
    <lineage>
        <taxon>Bacteria</taxon>
        <taxon>Bacillati</taxon>
        <taxon>Actinomycetota</taxon>
        <taxon>Actinomycetes</taxon>
        <taxon>Pseudonocardiales</taxon>
        <taxon>Pseudonocardiaceae</taxon>
        <taxon>Saccharopolyspora</taxon>
    </lineage>
</organism>
<name>A0A4R4ZEU9_9PSEU</name>
<evidence type="ECO:0000313" key="2">
    <source>
        <dbReference type="Proteomes" id="UP000294947"/>
    </source>
</evidence>
<proteinExistence type="predicted"/>
<evidence type="ECO:0000313" key="1">
    <source>
        <dbReference type="EMBL" id="TDD56064.1"/>
    </source>
</evidence>
<dbReference type="Proteomes" id="UP000294947">
    <property type="component" value="Unassembled WGS sequence"/>
</dbReference>
<keyword evidence="2" id="KW-1185">Reference proteome</keyword>
<dbReference type="OrthoDB" id="4275057at2"/>
<comment type="caution">
    <text evidence="1">The sequence shown here is derived from an EMBL/GenBank/DDBJ whole genome shotgun (WGS) entry which is preliminary data.</text>
</comment>